<dbReference type="RefSeq" id="WP_139367072.1">
    <property type="nucleotide sequence ID" value="NZ_FUWH01000004.1"/>
</dbReference>
<name>A0A1T4NAM7_9BACT</name>
<feature type="signal peptide" evidence="2">
    <location>
        <begin position="1"/>
        <end position="20"/>
    </location>
</feature>
<keyword evidence="4" id="KW-1185">Reference proteome</keyword>
<feature type="region of interest" description="Disordered" evidence="1">
    <location>
        <begin position="22"/>
        <end position="93"/>
    </location>
</feature>
<feature type="region of interest" description="Disordered" evidence="1">
    <location>
        <begin position="190"/>
        <end position="247"/>
    </location>
</feature>
<evidence type="ECO:0008006" key="5">
    <source>
        <dbReference type="Google" id="ProtNLM"/>
    </source>
</evidence>
<dbReference type="EMBL" id="FUWH01000004">
    <property type="protein sequence ID" value="SJZ76302.1"/>
    <property type="molecule type" value="Genomic_DNA"/>
</dbReference>
<evidence type="ECO:0000313" key="3">
    <source>
        <dbReference type="EMBL" id="SJZ76302.1"/>
    </source>
</evidence>
<organism evidence="3 4">
    <name type="scientific">Sediminibacterium ginsengisoli</name>
    <dbReference type="NCBI Taxonomy" id="413434"/>
    <lineage>
        <taxon>Bacteria</taxon>
        <taxon>Pseudomonadati</taxon>
        <taxon>Bacteroidota</taxon>
        <taxon>Chitinophagia</taxon>
        <taxon>Chitinophagales</taxon>
        <taxon>Chitinophagaceae</taxon>
        <taxon>Sediminibacterium</taxon>
    </lineage>
</organism>
<accession>A0A1T4NAM7</accession>
<evidence type="ECO:0000256" key="1">
    <source>
        <dbReference type="SAM" id="MobiDB-lite"/>
    </source>
</evidence>
<reference evidence="3 4" key="1">
    <citation type="submission" date="2017-02" db="EMBL/GenBank/DDBJ databases">
        <authorList>
            <person name="Peterson S.W."/>
        </authorList>
    </citation>
    <scope>NUCLEOTIDE SEQUENCE [LARGE SCALE GENOMIC DNA]</scope>
    <source>
        <strain evidence="3 4">DSM 22335</strain>
    </source>
</reference>
<gene>
    <name evidence="3" type="ORF">SAMN04488132_104178</name>
</gene>
<feature type="chain" id="PRO_5012074920" description="LTXXQ motif family protein" evidence="2">
    <location>
        <begin position="21"/>
        <end position="247"/>
    </location>
</feature>
<proteinExistence type="predicted"/>
<protein>
    <recommendedName>
        <fullName evidence="5">LTXXQ motif family protein</fullName>
    </recommendedName>
</protein>
<feature type="compositionally biased region" description="Polar residues" evidence="1">
    <location>
        <begin position="209"/>
        <end position="220"/>
    </location>
</feature>
<evidence type="ECO:0000256" key="2">
    <source>
        <dbReference type="SAM" id="SignalP"/>
    </source>
</evidence>
<dbReference type="AlphaFoldDB" id="A0A1T4NAM7"/>
<sequence length="247" mass="27904">MKKIVLLSSSLLVFALFATAQRPPARQGKPGQDSTHVMPMHKRDGKPGPRFDKRKPGGRHEFAGGRHGFRGKGIPPVALSPAQREQAGKIRQSYRKQFDDLKKNDKQTLAEYRAKAGALQKKQHDELQGIYTDQQKKQIADHRKRMQINAQAQGAARLEKMKLAAGLSDEQVNKIKASQASTQEKLKALHENTSLGREQKREQMKALLKTQQETTSSVLTEEQKAKLKEFSMNGRKGGDRRFDKRTR</sequence>
<dbReference type="STRING" id="413434.SAMN04488132_104178"/>
<evidence type="ECO:0000313" key="4">
    <source>
        <dbReference type="Proteomes" id="UP000190888"/>
    </source>
</evidence>
<keyword evidence="2" id="KW-0732">Signal</keyword>
<feature type="compositionally biased region" description="Basic and acidic residues" evidence="1">
    <location>
        <begin position="41"/>
        <end position="64"/>
    </location>
</feature>
<dbReference type="Proteomes" id="UP000190888">
    <property type="component" value="Unassembled WGS sequence"/>
</dbReference>